<accession>A0A0E9PY34</accession>
<name>A0A0E9PY34_ANGAN</name>
<reference evidence="1" key="2">
    <citation type="journal article" date="2015" name="Fish Shellfish Immunol.">
        <title>Early steps in the European eel (Anguilla anguilla)-Vibrio vulnificus interaction in the gills: Role of the RtxA13 toxin.</title>
        <authorList>
            <person name="Callol A."/>
            <person name="Pajuelo D."/>
            <person name="Ebbesson L."/>
            <person name="Teles M."/>
            <person name="MacKenzie S."/>
            <person name="Amaro C."/>
        </authorList>
    </citation>
    <scope>NUCLEOTIDE SEQUENCE</scope>
</reference>
<protein>
    <submittedName>
        <fullName evidence="1">Uncharacterized protein</fullName>
    </submittedName>
</protein>
<dbReference type="EMBL" id="GBXM01099587">
    <property type="protein sequence ID" value="JAH08990.1"/>
    <property type="molecule type" value="Transcribed_RNA"/>
</dbReference>
<proteinExistence type="predicted"/>
<dbReference type="AlphaFoldDB" id="A0A0E9PY34"/>
<sequence>MVRVVGLIILLLSDFFVFCH</sequence>
<organism evidence="1">
    <name type="scientific">Anguilla anguilla</name>
    <name type="common">European freshwater eel</name>
    <name type="synonym">Muraena anguilla</name>
    <dbReference type="NCBI Taxonomy" id="7936"/>
    <lineage>
        <taxon>Eukaryota</taxon>
        <taxon>Metazoa</taxon>
        <taxon>Chordata</taxon>
        <taxon>Craniata</taxon>
        <taxon>Vertebrata</taxon>
        <taxon>Euteleostomi</taxon>
        <taxon>Actinopterygii</taxon>
        <taxon>Neopterygii</taxon>
        <taxon>Teleostei</taxon>
        <taxon>Anguilliformes</taxon>
        <taxon>Anguillidae</taxon>
        <taxon>Anguilla</taxon>
    </lineage>
</organism>
<reference evidence="1" key="1">
    <citation type="submission" date="2014-11" db="EMBL/GenBank/DDBJ databases">
        <authorList>
            <person name="Amaro Gonzalez C."/>
        </authorList>
    </citation>
    <scope>NUCLEOTIDE SEQUENCE</scope>
</reference>
<evidence type="ECO:0000313" key="1">
    <source>
        <dbReference type="EMBL" id="JAH08990.1"/>
    </source>
</evidence>